<keyword evidence="2" id="KW-1185">Reference proteome</keyword>
<reference evidence="2" key="1">
    <citation type="journal article" date="2021" name="Nat. Commun.">
        <title>Genomic analyses provide insights into spinach domestication and the genetic basis of agronomic traits.</title>
        <authorList>
            <person name="Cai X."/>
            <person name="Sun X."/>
            <person name="Xu C."/>
            <person name="Sun H."/>
            <person name="Wang X."/>
            <person name="Ge C."/>
            <person name="Zhang Z."/>
            <person name="Wang Q."/>
            <person name="Fei Z."/>
            <person name="Jiao C."/>
            <person name="Wang Q."/>
        </authorList>
    </citation>
    <scope>NUCLEOTIDE SEQUENCE [LARGE SCALE GENOMIC DNA]</scope>
    <source>
        <strain evidence="2">cv. Varoflay</strain>
    </source>
</reference>
<evidence type="ECO:0000313" key="2">
    <source>
        <dbReference type="Proteomes" id="UP000813463"/>
    </source>
</evidence>
<evidence type="ECO:0000259" key="1">
    <source>
        <dbReference type="Pfam" id="PF00646"/>
    </source>
</evidence>
<dbReference type="Proteomes" id="UP000813463">
    <property type="component" value="Chromosome 6"/>
</dbReference>
<dbReference type="AlphaFoldDB" id="A0A9R0J8G0"/>
<dbReference type="RefSeq" id="XP_021862367.2">
    <property type="nucleotide sequence ID" value="XM_022006675.2"/>
</dbReference>
<dbReference type="InterPro" id="IPR055290">
    <property type="entry name" value="At3g26010-like"/>
</dbReference>
<dbReference type="PANTHER" id="PTHR35546:SF130">
    <property type="entry name" value="EXPRESSED PROTEIN"/>
    <property type="match status" value="1"/>
</dbReference>
<dbReference type="Pfam" id="PF00646">
    <property type="entry name" value="F-box"/>
    <property type="match status" value="1"/>
</dbReference>
<proteinExistence type="predicted"/>
<sequence>MENCSSATTIEDLVDKLLIEIFVRLPCYESVITSKFVSKRWLSLLSNPKFVIQFLNHKNNLRKKLPLQQQQLPWSFLCTTQLKTITNDDESPNHKVFNSPKFSLNFLPFQFKVVSTFKDLVLVLCLREDGINNNHSHNYIICNPFTKQWVVLPPTPSPINHALSWAALICEDPNYNEVEERIDYRFRVVVLHPKPNILYTKEDDPFSILNLMVFCSEDYQWKNANLRIPLTLRKCSCSCSFSCCGYTERLHFEGVVCKGMVCLCHNLYFGMFDPFKVTTTPTTIEAILLPLPDSRGRLLECGGRLISVYDKSKPIYSDDNKKGMVVTIHYIELDLNQFIENTNNDLLLPGLWKGIRNRCVDNSGSISVMGRTRRIGLHPCNTQLFYMSTGGNKNKLVLCDKRSSCVKILGELHPDCLDSSKIIELQYWPTPVPVPTFPR</sequence>
<evidence type="ECO:0000313" key="4">
    <source>
        <dbReference type="RefSeq" id="XP_021862368.2"/>
    </source>
</evidence>
<dbReference type="GeneID" id="110801328"/>
<accession>A0A9R0J8G0</accession>
<organism evidence="2 4">
    <name type="scientific">Spinacia oleracea</name>
    <name type="common">Spinach</name>
    <dbReference type="NCBI Taxonomy" id="3562"/>
    <lineage>
        <taxon>Eukaryota</taxon>
        <taxon>Viridiplantae</taxon>
        <taxon>Streptophyta</taxon>
        <taxon>Embryophyta</taxon>
        <taxon>Tracheophyta</taxon>
        <taxon>Spermatophyta</taxon>
        <taxon>Magnoliopsida</taxon>
        <taxon>eudicotyledons</taxon>
        <taxon>Gunneridae</taxon>
        <taxon>Pentapetalae</taxon>
        <taxon>Caryophyllales</taxon>
        <taxon>Chenopodiaceae</taxon>
        <taxon>Chenopodioideae</taxon>
        <taxon>Anserineae</taxon>
        <taxon>Spinacia</taxon>
    </lineage>
</organism>
<feature type="domain" description="F-box" evidence="1">
    <location>
        <begin position="10"/>
        <end position="51"/>
    </location>
</feature>
<dbReference type="InterPro" id="IPR001810">
    <property type="entry name" value="F-box_dom"/>
</dbReference>
<dbReference type="KEGG" id="soe:110801328"/>
<dbReference type="PANTHER" id="PTHR35546">
    <property type="entry name" value="F-BOX PROTEIN INTERACTION DOMAIN PROTEIN-RELATED"/>
    <property type="match status" value="1"/>
</dbReference>
<name>A0A9R0J8G0_SPIOL</name>
<dbReference type="RefSeq" id="XP_056686813.1">
    <property type="nucleotide sequence ID" value="XM_056830835.1"/>
</dbReference>
<reference evidence="3 4" key="2">
    <citation type="submission" date="2025-05" db="UniProtKB">
        <authorList>
            <consortium name="RefSeq"/>
        </authorList>
    </citation>
    <scope>IDENTIFICATION</scope>
    <source>
        <tissue evidence="3 4">Leaf</tissue>
    </source>
</reference>
<evidence type="ECO:0000313" key="3">
    <source>
        <dbReference type="RefSeq" id="XP_021862367.2"/>
    </source>
</evidence>
<evidence type="ECO:0000313" key="5">
    <source>
        <dbReference type="RefSeq" id="XP_056686813.1"/>
    </source>
</evidence>
<dbReference type="RefSeq" id="XP_021862368.2">
    <property type="nucleotide sequence ID" value="XM_022006676.2"/>
</dbReference>
<protein>
    <recommendedName>
        <fullName evidence="1">F-box domain-containing protein</fullName>
    </recommendedName>
</protein>
<gene>
    <name evidence="3 4 5" type="primary">LOC110801328</name>
</gene>
<dbReference type="SUPFAM" id="SSF81383">
    <property type="entry name" value="F-box domain"/>
    <property type="match status" value="1"/>
</dbReference>
<dbReference type="InterPro" id="IPR036047">
    <property type="entry name" value="F-box-like_dom_sf"/>
</dbReference>